<gene>
    <name evidence="1" type="ORF">HGG76_06170</name>
</gene>
<dbReference type="SUPFAM" id="SSF55979">
    <property type="entry name" value="DNA clamp"/>
    <property type="match status" value="1"/>
</dbReference>
<comment type="caution">
    <text evidence="1">The sequence shown here is derived from an EMBL/GenBank/DDBJ whole genome shotgun (WGS) entry which is preliminary data.</text>
</comment>
<name>A0A7X6FPB4_9HYPH</name>
<dbReference type="Gene3D" id="3.10.150.10">
    <property type="entry name" value="DNA Polymerase III, subunit A, domain 2"/>
    <property type="match status" value="1"/>
</dbReference>
<dbReference type="Proteomes" id="UP000558475">
    <property type="component" value="Unassembled WGS sequence"/>
</dbReference>
<dbReference type="EMBL" id="JAAXZB010000001">
    <property type="protein sequence ID" value="NKW09476.1"/>
    <property type="molecule type" value="Genomic_DNA"/>
</dbReference>
<evidence type="ECO:0008006" key="3">
    <source>
        <dbReference type="Google" id="ProtNLM"/>
    </source>
</evidence>
<evidence type="ECO:0000313" key="2">
    <source>
        <dbReference type="Proteomes" id="UP000558475"/>
    </source>
</evidence>
<dbReference type="AlphaFoldDB" id="A0A7X6FPB4"/>
<dbReference type="InterPro" id="IPR046938">
    <property type="entry name" value="DNA_clamp_sf"/>
</dbReference>
<accession>A0A7X6FPB4</accession>
<evidence type="ECO:0000313" key="1">
    <source>
        <dbReference type="EMBL" id="NKW09476.1"/>
    </source>
</evidence>
<sequence>MTGEPLRRFGVKISYLAAMASIFKSKTLKLHCIDPGSAIRITAPGSPENEFAILMPMRV</sequence>
<reference evidence="1 2" key="1">
    <citation type="submission" date="2020-04" db="EMBL/GenBank/DDBJ databases">
        <title>Whole genome sequencing of clinical and environmental type strains of Ochrobactrum.</title>
        <authorList>
            <person name="Dharne M."/>
        </authorList>
    </citation>
    <scope>NUCLEOTIDE SEQUENCE [LARGE SCALE GENOMIC DNA]</scope>
    <source>
        <strain evidence="1 2">DSM 13340</strain>
    </source>
</reference>
<organism evidence="1 2">
    <name type="scientific">Brucella tritici</name>
    <dbReference type="NCBI Taxonomy" id="94626"/>
    <lineage>
        <taxon>Bacteria</taxon>
        <taxon>Pseudomonadati</taxon>
        <taxon>Pseudomonadota</taxon>
        <taxon>Alphaproteobacteria</taxon>
        <taxon>Hyphomicrobiales</taxon>
        <taxon>Brucellaceae</taxon>
        <taxon>Brucella/Ochrobactrum group</taxon>
        <taxon>Brucella</taxon>
    </lineage>
</organism>
<protein>
    <recommendedName>
        <fullName evidence="3">DNA polymerase III beta sliding clamp C-terminal domain-containing protein</fullName>
    </recommendedName>
</protein>
<proteinExistence type="predicted"/>